<dbReference type="AlphaFoldDB" id="A0A3D8Q4E8"/>
<sequence length="343" mass="36849">MAATFPDSKAAWAVAEKQVPLEVRPGLSEYKPEANEVVIKVHYAAVNPTDYLMQDSPYMKFEYPWIFGVDVAGEIFQLGSDVTRFKIGQRVIGHCDSILTNLITHAGFQSYTICREILVAEVPDELPLANAAVLPLSVSTAASALFICQNLTLPSLDPKPTGKTVVIWGGSSSCGSSAIQMAVAAGYKVVTTASSSNAEYVKSLGATFVFDHKDPNVISDILKVFEKEKFGGIVDCIALDTTQRACAELLSKLGGGKLSQLRWPIEGAPENVKIEGVNGLDPGLVRLDIGDAIWRKFLPQALAAGKFQAKPDPFVLEGLENVQTGIDMVRKGVSAKKVVVHIA</sequence>
<dbReference type="SUPFAM" id="SSF51735">
    <property type="entry name" value="NAD(P)-binding Rossmann-fold domains"/>
    <property type="match status" value="1"/>
</dbReference>
<evidence type="ECO:0000313" key="4">
    <source>
        <dbReference type="EMBL" id="RDW56725.1"/>
    </source>
</evidence>
<reference evidence="4 5" key="1">
    <citation type="journal article" date="2018" name="IMA Fungus">
        <title>IMA Genome-F 9: Draft genome sequence of Annulohypoxylon stygium, Aspergillus mulundensis, Berkeleyomyces basicola (syn. Thielaviopsis basicola), Ceratocystis smalleyi, two Cercospora beticola strains, Coleophoma cylindrospora, Fusarium fracticaudum, Phialophora cf. hyalina, and Morchella septimelata.</title>
        <authorList>
            <person name="Wingfield B.D."/>
            <person name="Bills G.F."/>
            <person name="Dong Y."/>
            <person name="Huang W."/>
            <person name="Nel W.J."/>
            <person name="Swalarsk-Parry B.S."/>
            <person name="Vaghefi N."/>
            <person name="Wilken P.M."/>
            <person name="An Z."/>
            <person name="de Beer Z.W."/>
            <person name="De Vos L."/>
            <person name="Chen L."/>
            <person name="Duong T.A."/>
            <person name="Gao Y."/>
            <person name="Hammerbacher A."/>
            <person name="Kikkert J.R."/>
            <person name="Li Y."/>
            <person name="Li H."/>
            <person name="Li K."/>
            <person name="Li Q."/>
            <person name="Liu X."/>
            <person name="Ma X."/>
            <person name="Naidoo K."/>
            <person name="Pethybridge S.J."/>
            <person name="Sun J."/>
            <person name="Steenkamp E.T."/>
            <person name="van der Nest M.A."/>
            <person name="van Wyk S."/>
            <person name="Wingfield M.J."/>
            <person name="Xiong C."/>
            <person name="Yue Q."/>
            <person name="Zhang X."/>
        </authorList>
    </citation>
    <scope>NUCLEOTIDE SEQUENCE [LARGE SCALE GENOMIC DNA]</scope>
    <source>
        <strain evidence="4 5">BP6252</strain>
    </source>
</reference>
<dbReference type="EMBL" id="PDLM01000032">
    <property type="protein sequence ID" value="RDW56725.1"/>
    <property type="molecule type" value="Genomic_DNA"/>
</dbReference>
<evidence type="ECO:0000256" key="1">
    <source>
        <dbReference type="ARBA" id="ARBA00008072"/>
    </source>
</evidence>
<dbReference type="Pfam" id="PF00107">
    <property type="entry name" value="ADH_zinc_N"/>
    <property type="match status" value="1"/>
</dbReference>
<proteinExistence type="inferred from homology"/>
<dbReference type="Proteomes" id="UP000256645">
    <property type="component" value="Unassembled WGS sequence"/>
</dbReference>
<dbReference type="InterPro" id="IPR013154">
    <property type="entry name" value="ADH-like_N"/>
</dbReference>
<dbReference type="OrthoDB" id="48317at2759"/>
<dbReference type="Gene3D" id="3.90.180.10">
    <property type="entry name" value="Medium-chain alcohol dehydrogenases, catalytic domain"/>
    <property type="match status" value="1"/>
</dbReference>
<dbReference type="InterPro" id="IPR047122">
    <property type="entry name" value="Trans-enoyl_RdTase-like"/>
</dbReference>
<feature type="domain" description="Enoyl reductase (ER)" evidence="3">
    <location>
        <begin position="26"/>
        <end position="340"/>
    </location>
</feature>
<dbReference type="SUPFAM" id="SSF50129">
    <property type="entry name" value="GroES-like"/>
    <property type="match status" value="1"/>
</dbReference>
<comment type="caution">
    <text evidence="4">The sequence shown here is derived from an EMBL/GenBank/DDBJ whole genome shotgun (WGS) entry which is preliminary data.</text>
</comment>
<evidence type="ECO:0000313" key="5">
    <source>
        <dbReference type="Proteomes" id="UP000256645"/>
    </source>
</evidence>
<dbReference type="InterPro" id="IPR013149">
    <property type="entry name" value="ADH-like_C"/>
</dbReference>
<dbReference type="InterPro" id="IPR036291">
    <property type="entry name" value="NAD(P)-bd_dom_sf"/>
</dbReference>
<dbReference type="InterPro" id="IPR011032">
    <property type="entry name" value="GroES-like_sf"/>
</dbReference>
<dbReference type="SMART" id="SM00829">
    <property type="entry name" value="PKS_ER"/>
    <property type="match status" value="1"/>
</dbReference>
<keyword evidence="2" id="KW-0560">Oxidoreductase</keyword>
<dbReference type="STRING" id="1849047.A0A3D8Q4E8"/>
<dbReference type="PANTHER" id="PTHR45348:SF2">
    <property type="entry name" value="ZINC-TYPE ALCOHOL DEHYDROGENASE-LIKE PROTEIN C2E1P3.01"/>
    <property type="match status" value="1"/>
</dbReference>
<dbReference type="CDD" id="cd08249">
    <property type="entry name" value="enoyl_reductase_like"/>
    <property type="match status" value="1"/>
</dbReference>
<protein>
    <recommendedName>
        <fullName evidence="3">Enoyl reductase (ER) domain-containing protein</fullName>
    </recommendedName>
</protein>
<name>A0A3D8Q4E8_9HELO</name>
<gene>
    <name evidence="4" type="ORF">BP6252_14018</name>
</gene>
<keyword evidence="5" id="KW-1185">Reference proteome</keyword>
<comment type="similarity">
    <text evidence="1">Belongs to the zinc-containing alcohol dehydrogenase family.</text>
</comment>
<dbReference type="InterPro" id="IPR020843">
    <property type="entry name" value="ER"/>
</dbReference>
<evidence type="ECO:0000256" key="2">
    <source>
        <dbReference type="ARBA" id="ARBA00023002"/>
    </source>
</evidence>
<accession>A0A3D8Q4E8</accession>
<dbReference type="Pfam" id="PF08240">
    <property type="entry name" value="ADH_N"/>
    <property type="match status" value="1"/>
</dbReference>
<evidence type="ECO:0000259" key="3">
    <source>
        <dbReference type="SMART" id="SM00829"/>
    </source>
</evidence>
<dbReference type="GO" id="GO:0016651">
    <property type="term" value="F:oxidoreductase activity, acting on NAD(P)H"/>
    <property type="evidence" value="ECO:0007669"/>
    <property type="project" value="InterPro"/>
</dbReference>
<dbReference type="PANTHER" id="PTHR45348">
    <property type="entry name" value="HYPOTHETICAL OXIDOREDUCTASE (EUROFUNG)"/>
    <property type="match status" value="1"/>
</dbReference>
<dbReference type="Gene3D" id="3.40.50.720">
    <property type="entry name" value="NAD(P)-binding Rossmann-like Domain"/>
    <property type="match status" value="1"/>
</dbReference>
<organism evidence="4 5">
    <name type="scientific">Coleophoma cylindrospora</name>
    <dbReference type="NCBI Taxonomy" id="1849047"/>
    <lineage>
        <taxon>Eukaryota</taxon>
        <taxon>Fungi</taxon>
        <taxon>Dikarya</taxon>
        <taxon>Ascomycota</taxon>
        <taxon>Pezizomycotina</taxon>
        <taxon>Leotiomycetes</taxon>
        <taxon>Helotiales</taxon>
        <taxon>Dermateaceae</taxon>
        <taxon>Coleophoma</taxon>
    </lineage>
</organism>